<feature type="non-terminal residue" evidence="6">
    <location>
        <position position="1"/>
    </location>
</feature>
<organism evidence="6 7">
    <name type="scientific">Platysteira castanea</name>
    <dbReference type="NCBI Taxonomy" id="1160851"/>
    <lineage>
        <taxon>Eukaryota</taxon>
        <taxon>Metazoa</taxon>
        <taxon>Chordata</taxon>
        <taxon>Craniata</taxon>
        <taxon>Vertebrata</taxon>
        <taxon>Euteleostomi</taxon>
        <taxon>Archelosauria</taxon>
        <taxon>Archosauria</taxon>
        <taxon>Dinosauria</taxon>
        <taxon>Saurischia</taxon>
        <taxon>Theropoda</taxon>
        <taxon>Coelurosauria</taxon>
        <taxon>Aves</taxon>
        <taxon>Neognathae</taxon>
        <taxon>Neoaves</taxon>
        <taxon>Telluraves</taxon>
        <taxon>Australaves</taxon>
        <taxon>Passeriformes</taxon>
        <taxon>Corvoidea</taxon>
        <taxon>Platysteiridae</taxon>
        <taxon>Platysteira</taxon>
    </lineage>
</organism>
<accession>A0A7K5VHG6</accession>
<keyword evidence="4" id="KW-0443">Lipid metabolism</keyword>
<evidence type="ECO:0000256" key="3">
    <source>
        <dbReference type="ARBA" id="ARBA00022801"/>
    </source>
</evidence>
<evidence type="ECO:0000313" key="6">
    <source>
        <dbReference type="EMBL" id="NWU27661.1"/>
    </source>
</evidence>
<proteinExistence type="inferred from homology"/>
<feature type="domain" description="LRAT" evidence="5">
    <location>
        <begin position="13"/>
        <end position="127"/>
    </location>
</feature>
<dbReference type="InterPro" id="IPR007053">
    <property type="entry name" value="LRAT_dom"/>
</dbReference>
<dbReference type="GO" id="GO:0008970">
    <property type="term" value="F:phospholipase A1 activity"/>
    <property type="evidence" value="ECO:0007669"/>
    <property type="project" value="TreeGrafter"/>
</dbReference>
<keyword evidence="2" id="KW-0808">Transferase</keyword>
<dbReference type="PANTHER" id="PTHR13943">
    <property type="entry name" value="HRAS-LIKE SUPPRESSOR - RELATED"/>
    <property type="match status" value="1"/>
</dbReference>
<dbReference type="GO" id="GO:0016410">
    <property type="term" value="F:N-acyltransferase activity"/>
    <property type="evidence" value="ECO:0007669"/>
    <property type="project" value="TreeGrafter"/>
</dbReference>
<dbReference type="AlphaFoldDB" id="A0A7K5VHG6"/>
<comment type="caution">
    <text evidence="6">The sequence shown here is derived from an EMBL/GenBank/DDBJ whole genome shotgun (WGS) entry which is preliminary data.</text>
</comment>
<reference evidence="6 7" key="1">
    <citation type="submission" date="2019-09" db="EMBL/GenBank/DDBJ databases">
        <title>Bird 10,000 Genomes (B10K) Project - Family phase.</title>
        <authorList>
            <person name="Zhang G."/>
        </authorList>
    </citation>
    <scope>NUCLEOTIDE SEQUENCE [LARGE SCALE GENOMIC DNA]</scope>
    <source>
        <strain evidence="6">B10K-DU-001-71</strain>
        <tissue evidence="6">Muscle</tissue>
    </source>
</reference>
<sequence>MAHDRCYLEPGDLIEIFRPLYQHWALYLGDGYVIHFTDTGEGSWSLSVGSVRAKKGIVKKELLKDVVKDNVWRVNNKYDRSRTPLPVEEIIWCAERWIGREMLYNVFAYNCEHFVTELRYGKKFSSQV</sequence>
<dbReference type="InterPro" id="IPR051496">
    <property type="entry name" value="H-rev107_PLA/AT"/>
</dbReference>
<evidence type="ECO:0000313" key="7">
    <source>
        <dbReference type="Proteomes" id="UP000584415"/>
    </source>
</evidence>
<evidence type="ECO:0000256" key="2">
    <source>
        <dbReference type="ARBA" id="ARBA00022679"/>
    </source>
</evidence>
<dbReference type="Pfam" id="PF04970">
    <property type="entry name" value="LRAT"/>
    <property type="match status" value="1"/>
</dbReference>
<keyword evidence="7" id="KW-1185">Reference proteome</keyword>
<dbReference type="Proteomes" id="UP000584415">
    <property type="component" value="Unassembled WGS sequence"/>
</dbReference>
<name>A0A7K5VHG6_9CORV</name>
<evidence type="ECO:0000256" key="4">
    <source>
        <dbReference type="ARBA" id="ARBA00023098"/>
    </source>
</evidence>
<evidence type="ECO:0000256" key="1">
    <source>
        <dbReference type="ARBA" id="ARBA00007824"/>
    </source>
</evidence>
<evidence type="ECO:0000259" key="5">
    <source>
        <dbReference type="PROSITE" id="PS51934"/>
    </source>
</evidence>
<dbReference type="Gene3D" id="3.90.1720.10">
    <property type="entry name" value="endopeptidase domain like (from Nostoc punctiforme)"/>
    <property type="match status" value="1"/>
</dbReference>
<dbReference type="GO" id="GO:0070292">
    <property type="term" value="P:N-acylphosphatidylethanolamine metabolic process"/>
    <property type="evidence" value="ECO:0007669"/>
    <property type="project" value="TreeGrafter"/>
</dbReference>
<dbReference type="GO" id="GO:0005737">
    <property type="term" value="C:cytoplasm"/>
    <property type="evidence" value="ECO:0007669"/>
    <property type="project" value="TreeGrafter"/>
</dbReference>
<dbReference type="PANTHER" id="PTHR13943:SF77">
    <property type="entry name" value="LRAT DOMAIN-CONTAINING PROTEIN"/>
    <property type="match status" value="1"/>
</dbReference>
<dbReference type="GO" id="GO:0004623">
    <property type="term" value="F:phospholipase A2 activity"/>
    <property type="evidence" value="ECO:0007669"/>
    <property type="project" value="TreeGrafter"/>
</dbReference>
<dbReference type="PROSITE" id="PS51934">
    <property type="entry name" value="LRAT"/>
    <property type="match status" value="1"/>
</dbReference>
<feature type="non-terminal residue" evidence="6">
    <location>
        <position position="128"/>
    </location>
</feature>
<keyword evidence="3" id="KW-0378">Hydrolase</keyword>
<gene>
    <name evidence="6" type="primary">Pla2g16</name>
    <name evidence="6" type="ORF">DYACAS_R13750</name>
</gene>
<comment type="similarity">
    <text evidence="1">Belongs to the H-rev107 family.</text>
</comment>
<dbReference type="EMBL" id="VYXC01008640">
    <property type="protein sequence ID" value="NWU27661.1"/>
    <property type="molecule type" value="Genomic_DNA"/>
</dbReference>
<protein>
    <submittedName>
        <fullName evidence="6">PA216 protein</fullName>
    </submittedName>
</protein>